<sequence>MTLHPNSAGANAVSYVFYRVFRNVMRWVRWAVLTASTVCLLWTVASAETVSKKTVRDVARTLFLAQAGERVDLSGSDLRGLDLSGLDFKGADLSRANLFGADLTAANLAGADLTGAVLDRTVLVRTDFTKAALQNASILRPSVAPDLRFVAQDLPLFRDADLRGVRITARLGGADFSRADLTGADFAPASERGLGGTPTHGLAHVNFTGAKLVNANMAGLTLTFAKFRNAYLRGANLSDADLSRADLRGADLAGANLAGADLTDADLEGATGLSRQDEGPMDR</sequence>
<dbReference type="Proteomes" id="UP000198795">
    <property type="component" value="Unassembled WGS sequence"/>
</dbReference>
<dbReference type="RefSeq" id="WP_170832489.1">
    <property type="nucleotide sequence ID" value="NZ_FNJC01000004.1"/>
</dbReference>
<accession>A0A1H0SZP7</accession>
<dbReference type="InterPro" id="IPR051082">
    <property type="entry name" value="Pentapeptide-BTB/POZ_domain"/>
</dbReference>
<dbReference type="EMBL" id="FNJC01000004">
    <property type="protein sequence ID" value="SDP47169.1"/>
    <property type="molecule type" value="Genomic_DNA"/>
</dbReference>
<proteinExistence type="predicted"/>
<dbReference type="PANTHER" id="PTHR14136">
    <property type="entry name" value="BTB_POZ DOMAIN-CONTAINING PROTEIN KCTD9"/>
    <property type="match status" value="1"/>
</dbReference>
<name>A0A1H0SZP7_9HYPH</name>
<dbReference type="PANTHER" id="PTHR14136:SF17">
    <property type="entry name" value="BTB_POZ DOMAIN-CONTAINING PROTEIN KCTD9"/>
    <property type="match status" value="1"/>
</dbReference>
<dbReference type="SUPFAM" id="SSF141571">
    <property type="entry name" value="Pentapeptide repeat-like"/>
    <property type="match status" value="1"/>
</dbReference>
<comment type="caution">
    <text evidence="1">The sequence shown here is derived from an EMBL/GenBank/DDBJ whole genome shotgun (WGS) entry which is preliminary data.</text>
</comment>
<dbReference type="Pfam" id="PF00805">
    <property type="entry name" value="Pentapeptide"/>
    <property type="match status" value="4"/>
</dbReference>
<evidence type="ECO:0000313" key="1">
    <source>
        <dbReference type="EMBL" id="SDP47169.1"/>
    </source>
</evidence>
<protein>
    <submittedName>
        <fullName evidence="1">Uncharacterized protein YjbI, contains pentapeptide repeats</fullName>
    </submittedName>
</protein>
<dbReference type="InterPro" id="IPR001646">
    <property type="entry name" value="5peptide_repeat"/>
</dbReference>
<dbReference type="Gene3D" id="2.160.20.80">
    <property type="entry name" value="E3 ubiquitin-protein ligase SopA"/>
    <property type="match status" value="2"/>
</dbReference>
<reference evidence="1 2" key="1">
    <citation type="submission" date="2016-10" db="EMBL/GenBank/DDBJ databases">
        <authorList>
            <person name="Varghese N."/>
            <person name="Submissions S."/>
        </authorList>
    </citation>
    <scope>NUCLEOTIDE SEQUENCE [LARGE SCALE GENOMIC DNA]</scope>
    <source>
        <strain evidence="1 2">CGMCC 1.6497</strain>
    </source>
</reference>
<organism evidence="1 2">
    <name type="scientific">Filomicrobium insigne</name>
    <dbReference type="NCBI Taxonomy" id="418854"/>
    <lineage>
        <taxon>Bacteria</taxon>
        <taxon>Pseudomonadati</taxon>
        <taxon>Pseudomonadota</taxon>
        <taxon>Alphaproteobacteria</taxon>
        <taxon>Hyphomicrobiales</taxon>
        <taxon>Hyphomicrobiaceae</taxon>
        <taxon>Filomicrobium</taxon>
    </lineage>
</organism>
<gene>
    <name evidence="1" type="ORF">SAMN04488061_3101</name>
</gene>
<evidence type="ECO:0000313" key="2">
    <source>
        <dbReference type="Proteomes" id="UP000198795"/>
    </source>
</evidence>
<keyword evidence="2" id="KW-1185">Reference proteome</keyword>